<evidence type="ECO:0000256" key="1">
    <source>
        <dbReference type="ARBA" id="ARBA00022664"/>
    </source>
</evidence>
<feature type="region of interest" description="Disordered" evidence="3">
    <location>
        <begin position="381"/>
        <end position="424"/>
    </location>
</feature>
<keyword evidence="2" id="KW-0479">Metal-binding</keyword>
<proteinExistence type="predicted"/>
<comment type="caution">
    <text evidence="5">The sequence shown here is derived from an EMBL/GenBank/DDBJ whole genome shotgun (WGS) entry which is preliminary data.</text>
</comment>
<feature type="compositionally biased region" description="Low complexity" evidence="3">
    <location>
        <begin position="625"/>
        <end position="634"/>
    </location>
</feature>
<evidence type="ECO:0000256" key="3">
    <source>
        <dbReference type="SAM" id="MobiDB-lite"/>
    </source>
</evidence>
<name>A0A8H5HJ32_9AGAR</name>
<dbReference type="AlphaFoldDB" id="A0A8H5HJ32"/>
<dbReference type="EMBL" id="JAACJP010000005">
    <property type="protein sequence ID" value="KAF5384273.1"/>
    <property type="molecule type" value="Genomic_DNA"/>
</dbReference>
<keyword evidence="2" id="KW-0863">Zinc-finger</keyword>
<dbReference type="PROSITE" id="PS50158">
    <property type="entry name" value="ZF_CCHC"/>
    <property type="match status" value="1"/>
</dbReference>
<keyword evidence="6" id="KW-1185">Reference proteome</keyword>
<evidence type="ECO:0000313" key="5">
    <source>
        <dbReference type="EMBL" id="KAF5384273.1"/>
    </source>
</evidence>
<keyword evidence="2" id="KW-0862">Zinc</keyword>
<protein>
    <recommendedName>
        <fullName evidence="4">CCHC-type domain-containing protein</fullName>
    </recommendedName>
</protein>
<accession>A0A8H5HJ32</accession>
<evidence type="ECO:0000313" key="6">
    <source>
        <dbReference type="Proteomes" id="UP000565441"/>
    </source>
</evidence>
<gene>
    <name evidence="5" type="ORF">D9615_003291</name>
</gene>
<dbReference type="InterPro" id="IPR001878">
    <property type="entry name" value="Znf_CCHC"/>
</dbReference>
<keyword evidence="1" id="KW-0507">mRNA processing</keyword>
<feature type="compositionally biased region" description="Polar residues" evidence="3">
    <location>
        <begin position="643"/>
        <end position="652"/>
    </location>
</feature>
<dbReference type="Proteomes" id="UP000565441">
    <property type="component" value="Unassembled WGS sequence"/>
</dbReference>
<feature type="region of interest" description="Disordered" evidence="3">
    <location>
        <begin position="241"/>
        <end position="333"/>
    </location>
</feature>
<feature type="compositionally biased region" description="Basic residues" evidence="3">
    <location>
        <begin position="270"/>
        <end position="286"/>
    </location>
</feature>
<evidence type="ECO:0000259" key="4">
    <source>
        <dbReference type="PROSITE" id="PS50158"/>
    </source>
</evidence>
<feature type="compositionally biased region" description="Acidic residues" evidence="3">
    <location>
        <begin position="519"/>
        <end position="528"/>
    </location>
</feature>
<dbReference type="GO" id="GO:0008270">
    <property type="term" value="F:zinc ion binding"/>
    <property type="evidence" value="ECO:0007669"/>
    <property type="project" value="UniProtKB-KW"/>
</dbReference>
<dbReference type="GO" id="GO:0003676">
    <property type="term" value="F:nucleic acid binding"/>
    <property type="evidence" value="ECO:0007669"/>
    <property type="project" value="InterPro"/>
</dbReference>
<feature type="domain" description="CCHC-type" evidence="4">
    <location>
        <begin position="433"/>
        <end position="446"/>
    </location>
</feature>
<dbReference type="OrthoDB" id="2961286at2759"/>
<dbReference type="GO" id="GO:0006397">
    <property type="term" value="P:mRNA processing"/>
    <property type="evidence" value="ECO:0007669"/>
    <property type="project" value="UniProtKB-KW"/>
</dbReference>
<reference evidence="5 6" key="1">
    <citation type="journal article" date="2020" name="ISME J.">
        <title>Uncovering the hidden diversity of litter-decomposition mechanisms in mushroom-forming fungi.</title>
        <authorList>
            <person name="Floudas D."/>
            <person name="Bentzer J."/>
            <person name="Ahren D."/>
            <person name="Johansson T."/>
            <person name="Persson P."/>
            <person name="Tunlid A."/>
        </authorList>
    </citation>
    <scope>NUCLEOTIDE SEQUENCE [LARGE SCALE GENOMIC DNA]</scope>
    <source>
        <strain evidence="5 6">CBS 661.87</strain>
    </source>
</reference>
<evidence type="ECO:0000256" key="2">
    <source>
        <dbReference type="PROSITE-ProRule" id="PRU00047"/>
    </source>
</evidence>
<feature type="compositionally biased region" description="Acidic residues" evidence="3">
    <location>
        <begin position="252"/>
        <end position="265"/>
    </location>
</feature>
<organism evidence="5 6">
    <name type="scientific">Tricholomella constricta</name>
    <dbReference type="NCBI Taxonomy" id="117010"/>
    <lineage>
        <taxon>Eukaryota</taxon>
        <taxon>Fungi</taxon>
        <taxon>Dikarya</taxon>
        <taxon>Basidiomycota</taxon>
        <taxon>Agaricomycotina</taxon>
        <taxon>Agaricomycetes</taxon>
        <taxon>Agaricomycetidae</taxon>
        <taxon>Agaricales</taxon>
        <taxon>Tricholomatineae</taxon>
        <taxon>Lyophyllaceae</taxon>
        <taxon>Tricholomella</taxon>
    </lineage>
</organism>
<dbReference type="InterPro" id="IPR036875">
    <property type="entry name" value="Znf_CCHC_sf"/>
</dbReference>
<feature type="compositionally biased region" description="Basic and acidic residues" evidence="3">
    <location>
        <begin position="531"/>
        <end position="548"/>
    </location>
</feature>
<feature type="region of interest" description="Disordered" evidence="3">
    <location>
        <begin position="518"/>
        <end position="652"/>
    </location>
</feature>
<dbReference type="SUPFAM" id="SSF57756">
    <property type="entry name" value="Retrovirus zinc finger-like domains"/>
    <property type="match status" value="1"/>
</dbReference>
<sequence>MDESVCQTPSLVVRYSVGVYKSLLAKLEARIFQVQQSFVTVRYSAKARPASVTLDTTNSLEHPGLLPSPRSRDAPEIFRGSYKHVRKSLKRFNDLCTAFNVDPAERCNRIADYCSYDVSQLITSLPSCEAQDWTTLQKDILNHYDAELRDSKYNIPNLKILYQRAFITIAGRLLKEQTISAEEQACYFWEGINRSLRRDIEHRVMAANPTLSLKKAIPMALVIDAVEKLYERNRFDRHLISSKSRKSKAEDTDSSSDDSDSESSDEEIRKKKQSSKKKKTIKKKVHYNSSSDSSSDSDSDEEETTRSRTTKHKASKKSPSPPKKSLKVPKPVLKPKSEVEDLIDQLGKLSLDDPKYGVLYFKAYKLDNMVKECFPPPLIKTPATGPNQLPLMNSRPRMQPPREPYSSANPPTILQRPPPPHMMGQGPRPPLMCYGCGKTGHTLRDCLELQDRIQKGDLKRDDYGRITFKDGTVVRRGSDETIIMAADRHSQTQATSHFFAIDADKYATFEQAAHIYEMNSEESDDEADVFALDRDPRRMTTRARKDAVDNVTKPSRKGKEPQQQDKPPQPEAGPSTRARPRYDRVPLEDIAQVPIDVRQPRTVIPPEDISMEETPTIPQNPNLHKAPQPLQTKPQPKPRAPIRQSQVSAQMTDKQVVTQILNTPLTLSLGEILASSREI</sequence>